<evidence type="ECO:0000313" key="1">
    <source>
        <dbReference type="EMBL" id="SVB69236.1"/>
    </source>
</evidence>
<proteinExistence type="predicted"/>
<dbReference type="AlphaFoldDB" id="A0A382G1P4"/>
<dbReference type="SUPFAM" id="SSF82185">
    <property type="entry name" value="Histone H3 K4-specific methyltransferase SET7/9 N-terminal domain"/>
    <property type="match status" value="1"/>
</dbReference>
<name>A0A382G1P4_9ZZZZ</name>
<gene>
    <name evidence="1" type="ORF">METZ01_LOCUS222090</name>
</gene>
<sequence>MKMSRLLGLIGLLTFNVFANDLPTDGEFQINYPNGNTYLTGELKNDNKQGTWKFYFENGELQAIEKYDDGRPVGIWKYYNENGKLSKRIDQLKLGSDQCAFSNNGAAFGCGGATRTRPYD</sequence>
<accession>A0A382G1P4</accession>
<organism evidence="1">
    <name type="scientific">marine metagenome</name>
    <dbReference type="NCBI Taxonomy" id="408172"/>
    <lineage>
        <taxon>unclassified sequences</taxon>
        <taxon>metagenomes</taxon>
        <taxon>ecological metagenomes</taxon>
    </lineage>
</organism>
<dbReference type="Gene3D" id="3.90.930.1">
    <property type="match status" value="1"/>
</dbReference>
<dbReference type="Pfam" id="PF07661">
    <property type="entry name" value="MORN_2"/>
    <property type="match status" value="2"/>
</dbReference>
<protein>
    <submittedName>
        <fullName evidence="1">Uncharacterized protein</fullName>
    </submittedName>
</protein>
<reference evidence="1" key="1">
    <citation type="submission" date="2018-05" db="EMBL/GenBank/DDBJ databases">
        <authorList>
            <person name="Lanie J.A."/>
            <person name="Ng W.-L."/>
            <person name="Kazmierczak K.M."/>
            <person name="Andrzejewski T.M."/>
            <person name="Davidsen T.M."/>
            <person name="Wayne K.J."/>
            <person name="Tettelin H."/>
            <person name="Glass J.I."/>
            <person name="Rusch D."/>
            <person name="Podicherti R."/>
            <person name="Tsui H.-C.T."/>
            <person name="Winkler M.E."/>
        </authorList>
    </citation>
    <scope>NUCLEOTIDE SEQUENCE</scope>
</reference>
<dbReference type="InterPro" id="IPR011652">
    <property type="entry name" value="MORN_2"/>
</dbReference>
<dbReference type="EMBL" id="UINC01053114">
    <property type="protein sequence ID" value="SVB69236.1"/>
    <property type="molecule type" value="Genomic_DNA"/>
</dbReference>